<feature type="non-terminal residue" evidence="3">
    <location>
        <position position="129"/>
    </location>
</feature>
<organism evidence="3 4">
    <name type="scientific">Rhizophlyctis rosea</name>
    <dbReference type="NCBI Taxonomy" id="64517"/>
    <lineage>
        <taxon>Eukaryota</taxon>
        <taxon>Fungi</taxon>
        <taxon>Fungi incertae sedis</taxon>
        <taxon>Chytridiomycota</taxon>
        <taxon>Chytridiomycota incertae sedis</taxon>
        <taxon>Chytridiomycetes</taxon>
        <taxon>Rhizophlyctidales</taxon>
        <taxon>Rhizophlyctidaceae</taxon>
        <taxon>Rhizophlyctis</taxon>
    </lineage>
</organism>
<comment type="caution">
    <text evidence="3">The sequence shown here is derived from an EMBL/GenBank/DDBJ whole genome shotgun (WGS) entry which is preliminary data.</text>
</comment>
<evidence type="ECO:0000313" key="3">
    <source>
        <dbReference type="EMBL" id="KAJ3053184.1"/>
    </source>
</evidence>
<evidence type="ECO:0000256" key="1">
    <source>
        <dbReference type="ARBA" id="ARBA00022679"/>
    </source>
</evidence>
<dbReference type="EMBL" id="JADGJD010000229">
    <property type="protein sequence ID" value="KAJ3053184.1"/>
    <property type="molecule type" value="Genomic_DNA"/>
</dbReference>
<keyword evidence="4" id="KW-1185">Reference proteome</keyword>
<dbReference type="SUPFAM" id="SSF53187">
    <property type="entry name" value="Zn-dependent exopeptidases"/>
    <property type="match status" value="1"/>
</dbReference>
<sequence length="129" mass="14630">MIQTITIARNRQARRWALLLCLLITLYPHIILSRLIHYTRFHSQSTESNLHKIASLSQPSTLAIQSESSYLTPLLIPRVSGTENNTKVQEYIKSTFKSLKSWVVSLDTFTADTPLGTKNFTNIIATKDP</sequence>
<name>A0AAD5X709_9FUNG</name>
<keyword evidence="1" id="KW-0808">Transferase</keyword>
<dbReference type="GO" id="GO:0008270">
    <property type="term" value="F:zinc ion binding"/>
    <property type="evidence" value="ECO:0007669"/>
    <property type="project" value="TreeGrafter"/>
</dbReference>
<keyword evidence="2" id="KW-0012">Acyltransferase</keyword>
<evidence type="ECO:0000313" key="4">
    <source>
        <dbReference type="Proteomes" id="UP001212841"/>
    </source>
</evidence>
<protein>
    <submittedName>
        <fullName evidence="3">Uncharacterized protein</fullName>
    </submittedName>
</protein>
<dbReference type="PANTHER" id="PTHR12283">
    <property type="entry name" value="GLUTAMINYL-PEPTIDE CYCLOTRANSFERASE"/>
    <property type="match status" value="1"/>
</dbReference>
<evidence type="ECO:0000256" key="2">
    <source>
        <dbReference type="ARBA" id="ARBA00023315"/>
    </source>
</evidence>
<reference evidence="3" key="1">
    <citation type="submission" date="2020-05" db="EMBL/GenBank/DDBJ databases">
        <title>Phylogenomic resolution of chytrid fungi.</title>
        <authorList>
            <person name="Stajich J.E."/>
            <person name="Amses K."/>
            <person name="Simmons R."/>
            <person name="Seto K."/>
            <person name="Myers J."/>
            <person name="Bonds A."/>
            <person name="Quandt C.A."/>
            <person name="Barry K."/>
            <person name="Liu P."/>
            <person name="Grigoriev I."/>
            <person name="Longcore J.E."/>
            <person name="James T.Y."/>
        </authorList>
    </citation>
    <scope>NUCLEOTIDE SEQUENCE</scope>
    <source>
        <strain evidence="3">JEL0318</strain>
    </source>
</reference>
<dbReference type="PANTHER" id="PTHR12283:SF6">
    <property type="entry name" value="GLUTAMINYL-PEPTIDE CYCLOTRANSFERASE-RELATED"/>
    <property type="match status" value="1"/>
</dbReference>
<dbReference type="InterPro" id="IPR040234">
    <property type="entry name" value="QC/QCL"/>
</dbReference>
<dbReference type="AlphaFoldDB" id="A0AAD5X709"/>
<dbReference type="GO" id="GO:0016603">
    <property type="term" value="F:glutaminyl-peptide cyclotransferase activity"/>
    <property type="evidence" value="ECO:0007669"/>
    <property type="project" value="TreeGrafter"/>
</dbReference>
<gene>
    <name evidence="3" type="ORF">HK097_004840</name>
</gene>
<dbReference type="Proteomes" id="UP001212841">
    <property type="component" value="Unassembled WGS sequence"/>
</dbReference>
<dbReference type="Gene3D" id="3.40.630.10">
    <property type="entry name" value="Zn peptidases"/>
    <property type="match status" value="1"/>
</dbReference>
<accession>A0AAD5X709</accession>
<proteinExistence type="predicted"/>